<dbReference type="EMBL" id="JAIWYP010000001">
    <property type="protein sequence ID" value="KAH3879934.1"/>
    <property type="molecule type" value="Genomic_DNA"/>
</dbReference>
<sequence length="466" mass="51831">MTTATKLGKNQYSCTSCKDFLRPTDRPDSTTAKPKENFVCYRKFRTKNGECGGPIKKAKFSTPEACCRGTGQGFSVQGLVCLVKHDKVGDNRYTCISCIDWKNGANLTTPAPATTPEPPAEWSHWSPCDVTCGTGTRTRHRMCKNCDVNHHSNREFKSCLVNFYCPEAGGWGSWFPWERCSQECDGGFRRRERRCDNPPPRHGGETCPGKEEEDEQCNTHECDVQGGWSEWTRFGACSHTCGRGEMLRLRGCTSPAPRGKGSHCVGLRVEARRCEERKCPIHGGWSDWSAWSSCPVTCGEGRRFRSRECNRPVPDFRGRPCEGSSEETEPCRLDNDCPVDGGWSDWSYYGPCRAGPCQAGHRLRTRECDNPRPRHPGRVCVGRSLEKIACMNDEGCPVDGGWCDYGLWTECSATCKGTTSVQHRTRACYCPPPQNGGKFCAGDFLETIQCEGHMDCGETPDVVVGS</sequence>
<gene>
    <name evidence="3" type="ORF">DPMN_003845</name>
</gene>
<organism evidence="3 4">
    <name type="scientific">Dreissena polymorpha</name>
    <name type="common">Zebra mussel</name>
    <name type="synonym">Mytilus polymorpha</name>
    <dbReference type="NCBI Taxonomy" id="45954"/>
    <lineage>
        <taxon>Eukaryota</taxon>
        <taxon>Metazoa</taxon>
        <taxon>Spiralia</taxon>
        <taxon>Lophotrochozoa</taxon>
        <taxon>Mollusca</taxon>
        <taxon>Bivalvia</taxon>
        <taxon>Autobranchia</taxon>
        <taxon>Heteroconchia</taxon>
        <taxon>Euheterodonta</taxon>
        <taxon>Imparidentia</taxon>
        <taxon>Neoheterodontei</taxon>
        <taxon>Myida</taxon>
        <taxon>Dreissenoidea</taxon>
        <taxon>Dreissenidae</taxon>
        <taxon>Dreissena</taxon>
    </lineage>
</organism>
<proteinExistence type="predicted"/>
<dbReference type="Gene3D" id="2.20.100.10">
    <property type="entry name" value="Thrombospondin type-1 (TSP1) repeat"/>
    <property type="match status" value="6"/>
</dbReference>
<keyword evidence="1" id="KW-0677">Repeat</keyword>
<evidence type="ECO:0000256" key="1">
    <source>
        <dbReference type="ARBA" id="ARBA00022737"/>
    </source>
</evidence>
<dbReference type="FunFam" id="2.20.100.10:FF:000007">
    <property type="entry name" value="Thrombospondin 1"/>
    <property type="match status" value="1"/>
</dbReference>
<protein>
    <recommendedName>
        <fullName evidence="5">Properdin</fullName>
    </recommendedName>
</protein>
<comment type="caution">
    <text evidence="3">The sequence shown here is derived from an EMBL/GenBank/DDBJ whole genome shotgun (WGS) entry which is preliminary data.</text>
</comment>
<dbReference type="SUPFAM" id="SSF82895">
    <property type="entry name" value="TSP-1 type 1 repeat"/>
    <property type="match status" value="6"/>
</dbReference>
<dbReference type="PRINTS" id="PR01705">
    <property type="entry name" value="TSP1REPEAT"/>
</dbReference>
<dbReference type="Pfam" id="PF00090">
    <property type="entry name" value="TSP_1"/>
    <property type="match status" value="6"/>
</dbReference>
<dbReference type="PANTHER" id="PTHR22906">
    <property type="entry name" value="PROPERDIN"/>
    <property type="match status" value="1"/>
</dbReference>
<evidence type="ECO:0000256" key="2">
    <source>
        <dbReference type="ARBA" id="ARBA00023157"/>
    </source>
</evidence>
<dbReference type="InterPro" id="IPR052065">
    <property type="entry name" value="Compl_asym_regulator"/>
</dbReference>
<name>A0A9D4MQ47_DREPO</name>
<reference evidence="3" key="2">
    <citation type="submission" date="2020-11" db="EMBL/GenBank/DDBJ databases">
        <authorList>
            <person name="McCartney M.A."/>
            <person name="Auch B."/>
            <person name="Kono T."/>
            <person name="Mallez S."/>
            <person name="Becker A."/>
            <person name="Gohl D.M."/>
            <person name="Silverstein K.A.T."/>
            <person name="Koren S."/>
            <person name="Bechman K.B."/>
            <person name="Herman A."/>
            <person name="Abrahante J.E."/>
            <person name="Garbe J."/>
        </authorList>
    </citation>
    <scope>NUCLEOTIDE SEQUENCE</scope>
    <source>
        <strain evidence="3">Duluth1</strain>
        <tissue evidence="3">Whole animal</tissue>
    </source>
</reference>
<dbReference type="AlphaFoldDB" id="A0A9D4MQ47"/>
<dbReference type="InterPro" id="IPR036383">
    <property type="entry name" value="TSP1_rpt_sf"/>
</dbReference>
<dbReference type="InterPro" id="IPR000884">
    <property type="entry name" value="TSP1_rpt"/>
</dbReference>
<reference evidence="3" key="1">
    <citation type="journal article" date="2019" name="bioRxiv">
        <title>The Genome of the Zebra Mussel, Dreissena polymorpha: A Resource for Invasive Species Research.</title>
        <authorList>
            <person name="McCartney M.A."/>
            <person name="Auch B."/>
            <person name="Kono T."/>
            <person name="Mallez S."/>
            <person name="Zhang Y."/>
            <person name="Obille A."/>
            <person name="Becker A."/>
            <person name="Abrahante J.E."/>
            <person name="Garbe J."/>
            <person name="Badalamenti J.P."/>
            <person name="Herman A."/>
            <person name="Mangelson H."/>
            <person name="Liachko I."/>
            <person name="Sullivan S."/>
            <person name="Sone E.D."/>
            <person name="Koren S."/>
            <person name="Silverstein K.A.T."/>
            <person name="Beckman K.B."/>
            <person name="Gohl D.M."/>
        </authorList>
    </citation>
    <scope>NUCLEOTIDE SEQUENCE</scope>
    <source>
        <strain evidence="3">Duluth1</strain>
        <tissue evidence="3">Whole animal</tissue>
    </source>
</reference>
<evidence type="ECO:0000313" key="4">
    <source>
        <dbReference type="Proteomes" id="UP000828390"/>
    </source>
</evidence>
<dbReference type="PROSITE" id="PS50092">
    <property type="entry name" value="TSP1"/>
    <property type="match status" value="6"/>
</dbReference>
<dbReference type="FunFam" id="2.20.100.10:FF:000001">
    <property type="entry name" value="semaphorin-5A isoform X1"/>
    <property type="match status" value="3"/>
</dbReference>
<keyword evidence="2" id="KW-1015">Disulfide bond</keyword>
<evidence type="ECO:0008006" key="5">
    <source>
        <dbReference type="Google" id="ProtNLM"/>
    </source>
</evidence>
<evidence type="ECO:0000313" key="3">
    <source>
        <dbReference type="EMBL" id="KAH3879934.1"/>
    </source>
</evidence>
<dbReference type="SMART" id="SM00209">
    <property type="entry name" value="TSP1"/>
    <property type="match status" value="6"/>
</dbReference>
<dbReference type="Proteomes" id="UP000828390">
    <property type="component" value="Unassembled WGS sequence"/>
</dbReference>
<keyword evidence="4" id="KW-1185">Reference proteome</keyword>
<dbReference type="PANTHER" id="PTHR22906:SF21">
    <property type="entry name" value="SEMA DOMAIN-CONTAINING PROTEIN"/>
    <property type="match status" value="1"/>
</dbReference>
<accession>A0A9D4MQ47</accession>